<dbReference type="AlphaFoldDB" id="W4V3Y8"/>
<gene>
    <name evidence="2" type="ORF">JCM21531_1600</name>
</gene>
<dbReference type="Proteomes" id="UP000019109">
    <property type="component" value="Unassembled WGS sequence"/>
</dbReference>
<keyword evidence="3" id="KW-1185">Reference proteome</keyword>
<dbReference type="SUPFAM" id="SSF159774">
    <property type="entry name" value="YerB-like"/>
    <property type="match status" value="1"/>
</dbReference>
<dbReference type="Pfam" id="PF11258">
    <property type="entry name" value="DUF3048"/>
    <property type="match status" value="1"/>
</dbReference>
<dbReference type="InterPro" id="IPR021416">
    <property type="entry name" value="DUF3048_N"/>
</dbReference>
<dbReference type="EMBL" id="BAVR01000014">
    <property type="protein sequence ID" value="GAE88175.1"/>
    <property type="molecule type" value="Genomic_DNA"/>
</dbReference>
<accession>W4V3Y8</accession>
<organism evidence="2 3">
    <name type="scientific">Acetivibrio straminisolvens JCM 21531</name>
    <dbReference type="NCBI Taxonomy" id="1294263"/>
    <lineage>
        <taxon>Bacteria</taxon>
        <taxon>Bacillati</taxon>
        <taxon>Bacillota</taxon>
        <taxon>Clostridia</taxon>
        <taxon>Eubacteriales</taxon>
        <taxon>Oscillospiraceae</taxon>
        <taxon>Acetivibrio</taxon>
    </lineage>
</organism>
<name>W4V3Y8_9FIRM</name>
<proteinExistence type="predicted"/>
<dbReference type="Gene3D" id="3.50.90.10">
    <property type="entry name" value="YerB-like"/>
    <property type="match status" value="1"/>
</dbReference>
<dbReference type="InterPro" id="IPR023158">
    <property type="entry name" value="YerB-like_sf"/>
</dbReference>
<protein>
    <recommendedName>
        <fullName evidence="1">DUF3048 domain-containing protein</fullName>
    </recommendedName>
</protein>
<reference evidence="2" key="1">
    <citation type="journal article" date="2014" name="Genome Announc.">
        <title>Draft Genome Sequence of Clostridium straminisolvens Strain JCM 21531T, Isolated from a Cellulose-Degrading Bacterial Community.</title>
        <authorList>
            <person name="Yuki M."/>
            <person name="Oshima K."/>
            <person name="Suda W."/>
            <person name="Sakamoto M."/>
            <person name="Kitamura K."/>
            <person name="Iida T."/>
            <person name="Hattori M."/>
            <person name="Ohkuma M."/>
        </authorList>
    </citation>
    <scope>NUCLEOTIDE SEQUENCE [LARGE SCALE GENOMIC DNA]</scope>
    <source>
        <strain evidence="2">JCM 21531</strain>
    </source>
</reference>
<evidence type="ECO:0000259" key="1">
    <source>
        <dbReference type="Pfam" id="PF11258"/>
    </source>
</evidence>
<sequence>MPVFWGQKTELIGPVRSARHYFLDYAMEHDAIYVHIGWSLWLWRIYRSWALTI</sequence>
<evidence type="ECO:0000313" key="2">
    <source>
        <dbReference type="EMBL" id="GAE88175.1"/>
    </source>
</evidence>
<comment type="caution">
    <text evidence="2">The sequence shown here is derived from an EMBL/GenBank/DDBJ whole genome shotgun (WGS) entry which is preliminary data.</text>
</comment>
<evidence type="ECO:0000313" key="3">
    <source>
        <dbReference type="Proteomes" id="UP000019109"/>
    </source>
</evidence>
<dbReference type="STRING" id="1294263.JCM21531_1600"/>
<feature type="domain" description="DUF3048" evidence="1">
    <location>
        <begin position="1"/>
        <end position="40"/>
    </location>
</feature>